<dbReference type="AlphaFoldDB" id="A0A9Q1KHY5"/>
<dbReference type="EMBL" id="JAKOGI010000111">
    <property type="protein sequence ID" value="KAJ8443839.1"/>
    <property type="molecule type" value="Genomic_DNA"/>
</dbReference>
<evidence type="ECO:0000313" key="3">
    <source>
        <dbReference type="Proteomes" id="UP001153076"/>
    </source>
</evidence>
<evidence type="ECO:0000313" key="2">
    <source>
        <dbReference type="EMBL" id="KAJ8443839.1"/>
    </source>
</evidence>
<feature type="region of interest" description="Disordered" evidence="1">
    <location>
        <begin position="222"/>
        <end position="242"/>
    </location>
</feature>
<keyword evidence="3" id="KW-1185">Reference proteome</keyword>
<comment type="caution">
    <text evidence="2">The sequence shown here is derived from an EMBL/GenBank/DDBJ whole genome shotgun (WGS) entry which is preliminary data.</text>
</comment>
<evidence type="ECO:0000256" key="1">
    <source>
        <dbReference type="SAM" id="MobiDB-lite"/>
    </source>
</evidence>
<name>A0A9Q1KHY5_9CARY</name>
<reference evidence="2" key="1">
    <citation type="submission" date="2022-04" db="EMBL/GenBank/DDBJ databases">
        <title>Carnegiea gigantea Genome sequencing and assembly v2.</title>
        <authorList>
            <person name="Copetti D."/>
            <person name="Sanderson M.J."/>
            <person name="Burquez A."/>
            <person name="Wojciechowski M.F."/>
        </authorList>
    </citation>
    <scope>NUCLEOTIDE SEQUENCE</scope>
    <source>
        <strain evidence="2">SGP5-SGP5p</strain>
        <tissue evidence="2">Aerial part</tissue>
    </source>
</reference>
<proteinExistence type="predicted"/>
<sequence length="242" mass="26283">MTNTLGKILKDQKAGRGEKEILIQRLRITRLALPPLGALHELNCLSYKLGDGPRPVIPTYVKLEVTGHLSLLSRSSFTVASASGIMKRVGAPGNSSPSATISVTNPSGARPFLLSTDLPGADGPSGDEELVDGPSNYELLDERSEEELEEIPSRPLWPLVGMSMELNRDYLVYPPLAARICHLHLWTEDTRGEEYSQLDHEGVPSSKRGTLGLRGRSIQIPPGHLGNHRPLLHQPTAEAGLP</sequence>
<accession>A0A9Q1KHY5</accession>
<dbReference type="Proteomes" id="UP001153076">
    <property type="component" value="Unassembled WGS sequence"/>
</dbReference>
<gene>
    <name evidence="2" type="ORF">Cgig2_010303</name>
</gene>
<organism evidence="2 3">
    <name type="scientific">Carnegiea gigantea</name>
    <dbReference type="NCBI Taxonomy" id="171969"/>
    <lineage>
        <taxon>Eukaryota</taxon>
        <taxon>Viridiplantae</taxon>
        <taxon>Streptophyta</taxon>
        <taxon>Embryophyta</taxon>
        <taxon>Tracheophyta</taxon>
        <taxon>Spermatophyta</taxon>
        <taxon>Magnoliopsida</taxon>
        <taxon>eudicotyledons</taxon>
        <taxon>Gunneridae</taxon>
        <taxon>Pentapetalae</taxon>
        <taxon>Caryophyllales</taxon>
        <taxon>Cactineae</taxon>
        <taxon>Cactaceae</taxon>
        <taxon>Cactoideae</taxon>
        <taxon>Echinocereeae</taxon>
        <taxon>Carnegiea</taxon>
    </lineage>
</organism>
<protein>
    <submittedName>
        <fullName evidence="2">Uncharacterized protein</fullName>
    </submittedName>
</protein>